<sequence>MYQDSTIPFNAQEHLSALPSFCFPSNLQSLELDEYSSIGYTYKALGSALYCSSRALNPSSLTQYERDEMTRTSSHWSGQLFKRIITELTREAGDADTNCAVAGALLGCRIGYERLPKDWLAELKHADYLLQLADEFCDLVIGSD</sequence>
<feature type="binding site" evidence="1">
    <location>
        <position position="94"/>
    </location>
    <ligand>
        <name>Mg(2+)</name>
        <dbReference type="ChEBI" id="CHEBI:18420"/>
        <label>1</label>
    </ligand>
</feature>
<gene>
    <name evidence="2" type="ORF">BCR33DRAFT_198781</name>
</gene>
<dbReference type="STRING" id="329046.A0A1Y2CE43"/>
<keyword evidence="1" id="KW-0479">Metal-binding</keyword>
<evidence type="ECO:0000313" key="3">
    <source>
        <dbReference type="Proteomes" id="UP000193642"/>
    </source>
</evidence>
<evidence type="ECO:0000313" key="2">
    <source>
        <dbReference type="EMBL" id="ORY45328.1"/>
    </source>
</evidence>
<dbReference type="Pfam" id="PF03747">
    <property type="entry name" value="ADP_ribosyl_GH"/>
    <property type="match status" value="1"/>
</dbReference>
<dbReference type="GO" id="GO:0046872">
    <property type="term" value="F:metal ion binding"/>
    <property type="evidence" value="ECO:0007669"/>
    <property type="project" value="UniProtKB-KW"/>
</dbReference>
<reference evidence="2 3" key="1">
    <citation type="submission" date="2016-07" db="EMBL/GenBank/DDBJ databases">
        <title>Pervasive Adenine N6-methylation of Active Genes in Fungi.</title>
        <authorList>
            <consortium name="DOE Joint Genome Institute"/>
            <person name="Mondo S.J."/>
            <person name="Dannebaum R.O."/>
            <person name="Kuo R.C."/>
            <person name="Labutti K."/>
            <person name="Haridas S."/>
            <person name="Kuo A."/>
            <person name="Salamov A."/>
            <person name="Ahrendt S.R."/>
            <person name="Lipzen A."/>
            <person name="Sullivan W."/>
            <person name="Andreopoulos W.B."/>
            <person name="Clum A."/>
            <person name="Lindquist E."/>
            <person name="Daum C."/>
            <person name="Ramamoorthy G.K."/>
            <person name="Gryganskyi A."/>
            <person name="Culley D."/>
            <person name="Magnuson J.K."/>
            <person name="James T.Y."/>
            <person name="O'Malley M.A."/>
            <person name="Stajich J.E."/>
            <person name="Spatafora J.W."/>
            <person name="Visel A."/>
            <person name="Grigoriev I.V."/>
        </authorList>
    </citation>
    <scope>NUCLEOTIDE SEQUENCE [LARGE SCALE GENOMIC DNA]</scope>
    <source>
        <strain evidence="2 3">JEL800</strain>
    </source>
</reference>
<protein>
    <recommendedName>
        <fullName evidence="4">ADP-ribosylglycohydrolase</fullName>
    </recommendedName>
</protein>
<dbReference type="InterPro" id="IPR050792">
    <property type="entry name" value="ADP-ribosylglycohydrolase"/>
</dbReference>
<feature type="binding site" evidence="1">
    <location>
        <position position="97"/>
    </location>
    <ligand>
        <name>Mg(2+)</name>
        <dbReference type="ChEBI" id="CHEBI:18420"/>
        <label>1</label>
    </ligand>
</feature>
<dbReference type="SUPFAM" id="SSF101478">
    <property type="entry name" value="ADP-ribosylglycohydrolase"/>
    <property type="match status" value="1"/>
</dbReference>
<dbReference type="Proteomes" id="UP000193642">
    <property type="component" value="Unassembled WGS sequence"/>
</dbReference>
<name>A0A1Y2CE43_9FUNG</name>
<keyword evidence="3" id="KW-1185">Reference proteome</keyword>
<evidence type="ECO:0000256" key="1">
    <source>
        <dbReference type="PIRSR" id="PIRSR605502-1"/>
    </source>
</evidence>
<organism evidence="2 3">
    <name type="scientific">Rhizoclosmatium globosum</name>
    <dbReference type="NCBI Taxonomy" id="329046"/>
    <lineage>
        <taxon>Eukaryota</taxon>
        <taxon>Fungi</taxon>
        <taxon>Fungi incertae sedis</taxon>
        <taxon>Chytridiomycota</taxon>
        <taxon>Chytridiomycota incertae sedis</taxon>
        <taxon>Chytridiomycetes</taxon>
        <taxon>Chytridiales</taxon>
        <taxon>Chytriomycetaceae</taxon>
        <taxon>Rhizoclosmatium</taxon>
    </lineage>
</organism>
<comment type="cofactor">
    <cofactor evidence="1">
        <name>Mg(2+)</name>
        <dbReference type="ChEBI" id="CHEBI:18420"/>
    </cofactor>
    <text evidence="1">Binds 2 magnesium ions per subunit.</text>
</comment>
<proteinExistence type="predicted"/>
<feature type="binding site" evidence="1">
    <location>
        <position position="96"/>
    </location>
    <ligand>
        <name>Mg(2+)</name>
        <dbReference type="ChEBI" id="CHEBI:18420"/>
        <label>1</label>
    </ligand>
</feature>
<dbReference type="OrthoDB" id="2021138at2759"/>
<evidence type="ECO:0008006" key="4">
    <source>
        <dbReference type="Google" id="ProtNLM"/>
    </source>
</evidence>
<dbReference type="InterPro" id="IPR005502">
    <property type="entry name" value="Ribosyl_crysJ1"/>
</dbReference>
<dbReference type="PANTHER" id="PTHR16222:SF28">
    <property type="entry name" value="ADP-RIBOSYLGLYCOHYDROLASE"/>
    <property type="match status" value="1"/>
</dbReference>
<dbReference type="AlphaFoldDB" id="A0A1Y2CE43"/>
<accession>A0A1Y2CE43</accession>
<dbReference type="EMBL" id="MCGO01000020">
    <property type="protein sequence ID" value="ORY45328.1"/>
    <property type="molecule type" value="Genomic_DNA"/>
</dbReference>
<dbReference type="Gene3D" id="1.10.4080.10">
    <property type="entry name" value="ADP-ribosylation/Crystallin J1"/>
    <property type="match status" value="1"/>
</dbReference>
<dbReference type="InterPro" id="IPR036705">
    <property type="entry name" value="Ribosyl_crysJ1_sf"/>
</dbReference>
<dbReference type="PANTHER" id="PTHR16222">
    <property type="entry name" value="ADP-RIBOSYLGLYCOHYDROLASE"/>
    <property type="match status" value="1"/>
</dbReference>
<comment type="caution">
    <text evidence="2">The sequence shown here is derived from an EMBL/GenBank/DDBJ whole genome shotgun (WGS) entry which is preliminary data.</text>
</comment>
<keyword evidence="1" id="KW-0460">Magnesium</keyword>